<protein>
    <submittedName>
        <fullName evidence="1">Uncharacterized protein</fullName>
    </submittedName>
</protein>
<evidence type="ECO:0000313" key="2">
    <source>
        <dbReference type="Proteomes" id="UP000216947"/>
    </source>
</evidence>
<dbReference type="Proteomes" id="UP000216947">
    <property type="component" value="Unassembled WGS sequence"/>
</dbReference>
<name>A0A261RRW6_9BORD</name>
<dbReference type="AlphaFoldDB" id="A0A261RRW6"/>
<accession>A0A261RRW6</accession>
<comment type="caution">
    <text evidence="1">The sequence shown here is derived from an EMBL/GenBank/DDBJ whole genome shotgun (WGS) entry which is preliminary data.</text>
</comment>
<evidence type="ECO:0000313" key="1">
    <source>
        <dbReference type="EMBL" id="OZI27527.1"/>
    </source>
</evidence>
<gene>
    <name evidence="1" type="ORF">CAL19_02025</name>
</gene>
<organism evidence="1 2">
    <name type="scientific">Bordetella genomosp. 7</name>
    <dbReference type="NCBI Taxonomy" id="1416805"/>
    <lineage>
        <taxon>Bacteria</taxon>
        <taxon>Pseudomonadati</taxon>
        <taxon>Pseudomonadota</taxon>
        <taxon>Betaproteobacteria</taxon>
        <taxon>Burkholderiales</taxon>
        <taxon>Alcaligenaceae</taxon>
        <taxon>Bordetella</taxon>
    </lineage>
</organism>
<sequence>MQMQKVKNFATTASGAVDELLDALPPNDRQRIAKAFSSGAVLTVSFSLRVGGNSTVALELGEPADRQTLVSVDAKQPQLH</sequence>
<keyword evidence="2" id="KW-1185">Reference proteome</keyword>
<dbReference type="EMBL" id="NEVK01000001">
    <property type="protein sequence ID" value="OZI27527.1"/>
    <property type="molecule type" value="Genomic_DNA"/>
</dbReference>
<reference evidence="2" key="1">
    <citation type="submission" date="2017-05" db="EMBL/GenBank/DDBJ databases">
        <title>Complete and WGS of Bordetella genogroups.</title>
        <authorList>
            <person name="Spilker T."/>
            <person name="Lipuma J."/>
        </authorList>
    </citation>
    <scope>NUCLEOTIDE SEQUENCE [LARGE SCALE GENOMIC DNA]</scope>
    <source>
        <strain evidence="2">AU18089</strain>
    </source>
</reference>
<proteinExistence type="predicted"/>